<organism evidence="6 7">
    <name type="scientific">Bonamia ostreae</name>
    <dbReference type="NCBI Taxonomy" id="126728"/>
    <lineage>
        <taxon>Eukaryota</taxon>
        <taxon>Sar</taxon>
        <taxon>Rhizaria</taxon>
        <taxon>Endomyxa</taxon>
        <taxon>Ascetosporea</taxon>
        <taxon>Haplosporida</taxon>
        <taxon>Bonamia</taxon>
    </lineage>
</organism>
<keyword evidence="2 4" id="KW-0689">Ribosomal protein</keyword>
<sequence>MLMATFKINPNNVYLAFARRISTFGRKSMKVGESIIGRRPIKLVPGVSVGIKRDIYRGEHLVVVKGPLGEISQIIKNQVDVRLPPKDSTILLKQDKDSPVYDKALLGTYRTVIQNMIYDTAIGYFKKLELHGIGFRAFFDKDKDGRLNKSELRMRLGTTHDVVYKVPEDILIQIFKEGTRIRIYGCDRRRVCEEAKKIRRLKKPEVYKGKGIRYEGEQIKLKKVQKVDSK</sequence>
<dbReference type="InterPro" id="IPR020040">
    <property type="entry name" value="Ribosomal_uL6_a/b-dom"/>
</dbReference>
<dbReference type="InterPro" id="IPR018247">
    <property type="entry name" value="EF_Hand_1_Ca_BS"/>
</dbReference>
<dbReference type="InterPro" id="IPR036789">
    <property type="entry name" value="Ribosomal_uL6-like_a/b-dom_sf"/>
</dbReference>
<accession>A0ABV2AHG2</accession>
<dbReference type="PROSITE" id="PS00018">
    <property type="entry name" value="EF_HAND_1"/>
    <property type="match status" value="1"/>
</dbReference>
<name>A0ABV2AHG2_9EUKA</name>
<feature type="domain" description="Large ribosomal subunit protein uL6 alpha-beta" evidence="5">
    <location>
        <begin position="148"/>
        <end position="214"/>
    </location>
</feature>
<evidence type="ECO:0000256" key="2">
    <source>
        <dbReference type="ARBA" id="ARBA00022980"/>
    </source>
</evidence>
<evidence type="ECO:0000256" key="1">
    <source>
        <dbReference type="ARBA" id="ARBA00009356"/>
    </source>
</evidence>
<dbReference type="PRINTS" id="PR00059">
    <property type="entry name" value="RIBOSOMALL6"/>
</dbReference>
<dbReference type="EMBL" id="JBDODL010000135">
    <property type="protein sequence ID" value="MES1918833.1"/>
    <property type="molecule type" value="Genomic_DNA"/>
</dbReference>
<dbReference type="PANTHER" id="PTHR11655:SF14">
    <property type="entry name" value="LARGE RIBOSOMAL SUBUNIT PROTEIN UL6M"/>
    <property type="match status" value="1"/>
</dbReference>
<dbReference type="PANTHER" id="PTHR11655">
    <property type="entry name" value="60S/50S RIBOSOMAL PROTEIN L6/L9"/>
    <property type="match status" value="1"/>
</dbReference>
<dbReference type="SUPFAM" id="SSF56053">
    <property type="entry name" value="Ribosomal protein L6"/>
    <property type="match status" value="2"/>
</dbReference>
<evidence type="ECO:0000256" key="3">
    <source>
        <dbReference type="ARBA" id="ARBA00023274"/>
    </source>
</evidence>
<evidence type="ECO:0000256" key="4">
    <source>
        <dbReference type="RuleBase" id="RU003869"/>
    </source>
</evidence>
<keyword evidence="3 4" id="KW-0687">Ribonucleoprotein</keyword>
<keyword evidence="7" id="KW-1185">Reference proteome</keyword>
<dbReference type="PIRSF" id="PIRSF002162">
    <property type="entry name" value="Ribosomal_L6"/>
    <property type="match status" value="1"/>
</dbReference>
<gene>
    <name evidence="6" type="ORF">MHBO_000733</name>
</gene>
<dbReference type="InterPro" id="IPR019906">
    <property type="entry name" value="Ribosomal_uL6_bac-type"/>
</dbReference>
<dbReference type="Proteomes" id="UP001439008">
    <property type="component" value="Unassembled WGS sequence"/>
</dbReference>
<evidence type="ECO:0000259" key="5">
    <source>
        <dbReference type="Pfam" id="PF00347"/>
    </source>
</evidence>
<dbReference type="Gene3D" id="3.90.930.12">
    <property type="entry name" value="Ribosomal protein L6, alpha-beta domain"/>
    <property type="match status" value="2"/>
</dbReference>
<comment type="caution">
    <text evidence="6">The sequence shown here is derived from an EMBL/GenBank/DDBJ whole genome shotgun (WGS) entry which is preliminary data.</text>
</comment>
<dbReference type="Pfam" id="PF00347">
    <property type="entry name" value="Ribosomal_L6"/>
    <property type="match status" value="1"/>
</dbReference>
<evidence type="ECO:0000313" key="6">
    <source>
        <dbReference type="EMBL" id="MES1918833.1"/>
    </source>
</evidence>
<proteinExistence type="inferred from homology"/>
<comment type="similarity">
    <text evidence="1 4">Belongs to the universal ribosomal protein uL6 family.</text>
</comment>
<evidence type="ECO:0000313" key="7">
    <source>
        <dbReference type="Proteomes" id="UP001439008"/>
    </source>
</evidence>
<reference evidence="6 7" key="1">
    <citation type="journal article" date="2024" name="BMC Biol.">
        <title>Comparative genomics of Ascetosporea gives new insight into the evolutionary basis for animal parasitism in Rhizaria.</title>
        <authorList>
            <person name="Hiltunen Thoren M."/>
            <person name="Onut-Brannstrom I."/>
            <person name="Alfjorden A."/>
            <person name="Peckova H."/>
            <person name="Swords F."/>
            <person name="Hooper C."/>
            <person name="Holzer A.S."/>
            <person name="Bass D."/>
            <person name="Burki F."/>
        </authorList>
    </citation>
    <scope>NUCLEOTIDE SEQUENCE [LARGE SCALE GENOMIC DNA]</scope>
    <source>
        <strain evidence="6">20-A016</strain>
    </source>
</reference>
<dbReference type="InterPro" id="IPR000702">
    <property type="entry name" value="Ribosomal_uL6-like"/>
</dbReference>
<dbReference type="InterPro" id="IPR002358">
    <property type="entry name" value="Ribosomal_uL6_CS"/>
</dbReference>
<dbReference type="PROSITE" id="PS00525">
    <property type="entry name" value="RIBOSOMAL_L6_1"/>
    <property type="match status" value="1"/>
</dbReference>
<protein>
    <recommendedName>
        <fullName evidence="5">Large ribosomal subunit protein uL6 alpha-beta domain-containing protein</fullName>
    </recommendedName>
</protein>